<evidence type="ECO:0000313" key="3">
    <source>
        <dbReference type="Proteomes" id="UP000050430"/>
    </source>
</evidence>
<dbReference type="EMBL" id="LGCK01000006">
    <property type="protein sequence ID" value="KPL73201.1"/>
    <property type="molecule type" value="Genomic_DNA"/>
</dbReference>
<dbReference type="InterPro" id="IPR050270">
    <property type="entry name" value="DegV_domain_contain"/>
</dbReference>
<proteinExistence type="predicted"/>
<dbReference type="RefSeq" id="WP_062421589.1">
    <property type="nucleotide sequence ID" value="NZ_BBYA01000009.1"/>
</dbReference>
<evidence type="ECO:0000313" key="2">
    <source>
        <dbReference type="EMBL" id="KPL73201.1"/>
    </source>
</evidence>
<dbReference type="NCBIfam" id="TIGR00762">
    <property type="entry name" value="DegV"/>
    <property type="match status" value="1"/>
</dbReference>
<dbReference type="PANTHER" id="PTHR33434:SF2">
    <property type="entry name" value="FATTY ACID-BINDING PROTEIN TM_1468"/>
    <property type="match status" value="1"/>
</dbReference>
<evidence type="ECO:0008006" key="4">
    <source>
        <dbReference type="Google" id="ProtNLM"/>
    </source>
</evidence>
<gene>
    <name evidence="2" type="ORF">ADM99_02875</name>
</gene>
<dbReference type="InterPro" id="IPR043168">
    <property type="entry name" value="DegV_C"/>
</dbReference>
<sequence length="285" mass="30954">MNDNHIAVIADSTCDIPQDLISQYGIGVVPHYVIWGDHEYKDRVDLQPEEFYRRLESDPVRPTTAQATEKDFEKAFTAAVEKGALEIVVLTVSSAMSGAYQTALNAAKSFFVPVHVIDSKGPTMTLGWQTLAAARLAEAGGDIQSIIQKANQIRHSLTQVVGMNTMEYLKTGGRIGGAAIWLGAHLQIKPIVSINHETGLVEPEGIARTHNHMMDMVFNTFIRKMGGKTPDHVAVLHGNSLEDAGKLIERVQAEFSPKEILTNITGPVLGINTGPRAVALCGYAE</sequence>
<dbReference type="Gene3D" id="3.40.50.10170">
    <property type="match status" value="1"/>
</dbReference>
<dbReference type="PATRIC" id="fig|229920.5.peg.2202"/>
<organism evidence="2 3">
    <name type="scientific">Leptolinea tardivitalis</name>
    <dbReference type="NCBI Taxonomy" id="229920"/>
    <lineage>
        <taxon>Bacteria</taxon>
        <taxon>Bacillati</taxon>
        <taxon>Chloroflexota</taxon>
        <taxon>Anaerolineae</taxon>
        <taxon>Anaerolineales</taxon>
        <taxon>Anaerolineaceae</taxon>
        <taxon>Leptolinea</taxon>
    </lineage>
</organism>
<dbReference type="SUPFAM" id="SSF82549">
    <property type="entry name" value="DAK1/DegV-like"/>
    <property type="match status" value="1"/>
</dbReference>
<accession>A0A0P6X1F5</accession>
<dbReference type="PROSITE" id="PS51482">
    <property type="entry name" value="DEGV"/>
    <property type="match status" value="1"/>
</dbReference>
<dbReference type="Proteomes" id="UP000050430">
    <property type="component" value="Unassembled WGS sequence"/>
</dbReference>
<dbReference type="STRING" id="229920.ADM99_02875"/>
<dbReference type="OrthoDB" id="5429275at2"/>
<keyword evidence="1" id="KW-0446">Lipid-binding</keyword>
<dbReference type="InterPro" id="IPR003797">
    <property type="entry name" value="DegV"/>
</dbReference>
<protein>
    <recommendedName>
        <fullName evidence="4">DegV family protein</fullName>
    </recommendedName>
</protein>
<dbReference type="Pfam" id="PF02645">
    <property type="entry name" value="DegV"/>
    <property type="match status" value="1"/>
</dbReference>
<dbReference type="PANTHER" id="PTHR33434">
    <property type="entry name" value="DEGV DOMAIN-CONTAINING PROTEIN DR_1986-RELATED"/>
    <property type="match status" value="1"/>
</dbReference>
<name>A0A0P6X1F5_9CHLR</name>
<dbReference type="GO" id="GO:0008289">
    <property type="term" value="F:lipid binding"/>
    <property type="evidence" value="ECO:0007669"/>
    <property type="project" value="UniProtKB-KW"/>
</dbReference>
<keyword evidence="3" id="KW-1185">Reference proteome</keyword>
<dbReference type="Gene3D" id="3.30.1180.10">
    <property type="match status" value="1"/>
</dbReference>
<dbReference type="AlphaFoldDB" id="A0A0P6X1F5"/>
<reference evidence="2 3" key="1">
    <citation type="submission" date="2015-07" db="EMBL/GenBank/DDBJ databases">
        <title>Genome sequence of Leptolinea tardivitalis DSM 16556.</title>
        <authorList>
            <person name="Hemp J."/>
            <person name="Ward L.M."/>
            <person name="Pace L.A."/>
            <person name="Fischer W.W."/>
        </authorList>
    </citation>
    <scope>NUCLEOTIDE SEQUENCE [LARGE SCALE GENOMIC DNA]</scope>
    <source>
        <strain evidence="2 3">YMTK-2</strain>
    </source>
</reference>
<evidence type="ECO:0000256" key="1">
    <source>
        <dbReference type="ARBA" id="ARBA00023121"/>
    </source>
</evidence>
<comment type="caution">
    <text evidence="2">The sequence shown here is derived from an EMBL/GenBank/DDBJ whole genome shotgun (WGS) entry which is preliminary data.</text>
</comment>